<name>A0AAP5ME95_9CYAN</name>
<protein>
    <submittedName>
        <fullName evidence="1">Uncharacterized protein</fullName>
    </submittedName>
</protein>
<dbReference type="EMBL" id="JAALHA020000038">
    <property type="protein sequence ID" value="MDR9900738.1"/>
    <property type="molecule type" value="Genomic_DNA"/>
</dbReference>
<comment type="caution">
    <text evidence="1">The sequence shown here is derived from an EMBL/GenBank/DDBJ whole genome shotgun (WGS) entry which is preliminary data.</text>
</comment>
<sequence length="315" mass="35861">MSEVLWLPTSTVLEKFHPENPREHTEEHDLPWIRDSLLDFGWLAYPTIQQNLDGSLGYLISGHGRTIGADWLSQQDDEFFASEWNRWIKATGRDKIANKHQGRFCADYWLKTPVIPTTLDDLSQKSALLRLNNTSHDGRDDPGKIAAILAQMPKRQIKTAGWDTSTANNFMQAFLQRKEEEPQEEGFDYQEKEYFERPDATDYSSDYSGNTVNVEARGSIDDDSYIPSSMNEVVTVDTTEVTEGVLAEVESANYNPSEEQTRFLVYLNKDVLEEFKELVANAADKLGVSKEGLAQQWRSQTILEAVRKIANQQDA</sequence>
<proteinExistence type="predicted"/>
<dbReference type="RefSeq" id="WP_208344304.1">
    <property type="nucleotide sequence ID" value="NZ_CAWQFN010000490.1"/>
</dbReference>
<organism evidence="1 2">
    <name type="scientific">Aetokthonos hydrillicola Thurmond2011</name>
    <dbReference type="NCBI Taxonomy" id="2712845"/>
    <lineage>
        <taxon>Bacteria</taxon>
        <taxon>Bacillati</taxon>
        <taxon>Cyanobacteriota</taxon>
        <taxon>Cyanophyceae</taxon>
        <taxon>Nostocales</taxon>
        <taxon>Hapalosiphonaceae</taxon>
        <taxon>Aetokthonos</taxon>
    </lineage>
</organism>
<dbReference type="AlphaFoldDB" id="A0AAP5ME95"/>
<dbReference type="Proteomes" id="UP000667802">
    <property type="component" value="Unassembled WGS sequence"/>
</dbReference>
<reference evidence="2" key="1">
    <citation type="journal article" date="2021" name="Science">
        <title>Hunting the eagle killer: A cyanobacterial neurotoxin causes vacuolar myelinopathy.</title>
        <authorList>
            <person name="Breinlinger S."/>
            <person name="Phillips T.J."/>
            <person name="Haram B.N."/>
            <person name="Mares J."/>
            <person name="Martinez Yerena J.A."/>
            <person name="Hrouzek P."/>
            <person name="Sobotka R."/>
            <person name="Henderson W.M."/>
            <person name="Schmieder P."/>
            <person name="Williams S.M."/>
            <person name="Lauderdale J.D."/>
            <person name="Wilde H.D."/>
            <person name="Gerrin W."/>
            <person name="Kust A."/>
            <person name="Washington J.W."/>
            <person name="Wagner C."/>
            <person name="Geier B."/>
            <person name="Liebeke M."/>
            <person name="Enke H."/>
            <person name="Niedermeyer T.H.J."/>
            <person name="Wilde S.B."/>
        </authorList>
    </citation>
    <scope>NUCLEOTIDE SEQUENCE [LARGE SCALE GENOMIC DNA]</scope>
    <source>
        <strain evidence="2">Thurmond2011</strain>
    </source>
</reference>
<keyword evidence="2" id="KW-1185">Reference proteome</keyword>
<accession>A0AAP5ME95</accession>
<gene>
    <name evidence="1" type="ORF">G7B40_040330</name>
</gene>
<evidence type="ECO:0000313" key="2">
    <source>
        <dbReference type="Proteomes" id="UP000667802"/>
    </source>
</evidence>
<evidence type="ECO:0000313" key="1">
    <source>
        <dbReference type="EMBL" id="MDR9900738.1"/>
    </source>
</evidence>